<accession>A0A8J1Y4T5</accession>
<keyword evidence="2" id="KW-1185">Reference proteome</keyword>
<protein>
    <submittedName>
        <fullName evidence="1">Uncharacterized protein</fullName>
    </submittedName>
</protein>
<dbReference type="Proteomes" id="UP000749559">
    <property type="component" value="Unassembled WGS sequence"/>
</dbReference>
<comment type="caution">
    <text evidence="1">The sequence shown here is derived from an EMBL/GenBank/DDBJ whole genome shotgun (WGS) entry which is preliminary data.</text>
</comment>
<gene>
    <name evidence="1" type="ORF">OFUS_LOCUS13620</name>
</gene>
<evidence type="ECO:0000313" key="1">
    <source>
        <dbReference type="EMBL" id="CAH1788013.1"/>
    </source>
</evidence>
<dbReference type="SUPFAM" id="SSF56219">
    <property type="entry name" value="DNase I-like"/>
    <property type="match status" value="1"/>
</dbReference>
<sequence length="284" mass="32939">MAMKNMDMNEFDIYLFNVHHNSKNEGTQEDRNKAIGDVVDWIKNEDIVDTTLLILSEVKTKKVAEELIGDKCTSETIWKEDAIVHMIDKTGDIDFQRIKDTLIIMDSIKDFNEQPELTTLDCGYLVLPNNKRLLVVAWHGRHKKKSKQKHAAFDDMVLLVEEIRKKYECCSVIIGGDFNMGSDDYPRRSKRLSKYDGHVYDDYVYTSKQNKCIDYVVAWPKKNFEQTAKGDNVENLKPGLIKDPKIFDHDIIKIRFQHKFIDQTESDLSARLEQLKLASDETNG</sequence>
<dbReference type="AlphaFoldDB" id="A0A8J1Y4T5"/>
<proteinExistence type="predicted"/>
<dbReference type="Gene3D" id="3.60.10.10">
    <property type="entry name" value="Endonuclease/exonuclease/phosphatase"/>
    <property type="match status" value="1"/>
</dbReference>
<name>A0A8J1Y4T5_OWEFU</name>
<evidence type="ECO:0000313" key="2">
    <source>
        <dbReference type="Proteomes" id="UP000749559"/>
    </source>
</evidence>
<organism evidence="1 2">
    <name type="scientific">Owenia fusiformis</name>
    <name type="common">Polychaete worm</name>
    <dbReference type="NCBI Taxonomy" id="6347"/>
    <lineage>
        <taxon>Eukaryota</taxon>
        <taxon>Metazoa</taxon>
        <taxon>Spiralia</taxon>
        <taxon>Lophotrochozoa</taxon>
        <taxon>Annelida</taxon>
        <taxon>Polychaeta</taxon>
        <taxon>Sedentaria</taxon>
        <taxon>Canalipalpata</taxon>
        <taxon>Sabellida</taxon>
        <taxon>Oweniida</taxon>
        <taxon>Oweniidae</taxon>
        <taxon>Owenia</taxon>
    </lineage>
</organism>
<reference evidence="1" key="1">
    <citation type="submission" date="2022-03" db="EMBL/GenBank/DDBJ databases">
        <authorList>
            <person name="Martin C."/>
        </authorList>
    </citation>
    <scope>NUCLEOTIDE SEQUENCE</scope>
</reference>
<dbReference type="EMBL" id="CAIIXF020000007">
    <property type="protein sequence ID" value="CAH1788013.1"/>
    <property type="molecule type" value="Genomic_DNA"/>
</dbReference>
<dbReference type="InterPro" id="IPR036691">
    <property type="entry name" value="Endo/exonu/phosph_ase_sf"/>
</dbReference>